<dbReference type="EMBL" id="CT573213">
    <property type="protein sequence ID" value="CAJ62364.1"/>
    <property type="molecule type" value="Genomic_DNA"/>
</dbReference>
<feature type="region of interest" description="Disordered" evidence="1">
    <location>
        <begin position="229"/>
        <end position="345"/>
    </location>
</feature>
<evidence type="ECO:0000313" key="2">
    <source>
        <dbReference type="EMBL" id="CAJ62364.1"/>
    </source>
</evidence>
<evidence type="ECO:0000313" key="3">
    <source>
        <dbReference type="Proteomes" id="UP000000657"/>
    </source>
</evidence>
<keyword evidence="3" id="KW-1185">Reference proteome</keyword>
<gene>
    <name evidence="2" type="ordered locus">FRAAL3721</name>
</gene>
<evidence type="ECO:0000256" key="1">
    <source>
        <dbReference type="SAM" id="MobiDB-lite"/>
    </source>
</evidence>
<dbReference type="HOGENOM" id="CLU_803515_0_0_11"/>
<dbReference type="KEGG" id="fal:FRAAL3721"/>
<dbReference type="AlphaFoldDB" id="Q0RJE8"/>
<dbReference type="Proteomes" id="UP000000657">
    <property type="component" value="Chromosome"/>
</dbReference>
<organism evidence="2 3">
    <name type="scientific">Frankia alni (strain DSM 45986 / CECT 9034 / ACN14a)</name>
    <dbReference type="NCBI Taxonomy" id="326424"/>
    <lineage>
        <taxon>Bacteria</taxon>
        <taxon>Bacillati</taxon>
        <taxon>Actinomycetota</taxon>
        <taxon>Actinomycetes</taxon>
        <taxon>Frankiales</taxon>
        <taxon>Frankiaceae</taxon>
        <taxon>Frankia</taxon>
    </lineage>
</organism>
<accession>Q0RJE8</accession>
<dbReference type="STRING" id="326424.FRAAL3721"/>
<proteinExistence type="predicted"/>
<feature type="compositionally biased region" description="Low complexity" evidence="1">
    <location>
        <begin position="234"/>
        <end position="245"/>
    </location>
</feature>
<sequence length="345" mass="36904">MSGQPQQEPVTQAGSPLALLLQDRYERYKRHGVSLGAIARYLQRQGTTAEQRNLAAKIGRFFRDGSGAPSQRWSYLAAEIRLGYPEEEQQAQLEACAELYHRAFPAATDCPYGGSPELSFEDYVRRNIEESMRILGRSGGAEDLSDEDLRLVAERLMPLLDGASLFNPCLHWMSTLRDNPERGRHPEDLLAITQCDEQLAAFDRQLATVTRGAADRLRLAIREHRAAHRRALARPDAPAGLAGADPTTGLDASTGASGPGPAGATLPAPHALPAPHTPPAPHLPPALPDPVTPPAPASAWRWLRTSPPPTHPKLGPGPGTDRAPAVAGEQGIGDADSSGGEPAQS</sequence>
<feature type="compositionally biased region" description="Pro residues" evidence="1">
    <location>
        <begin position="270"/>
        <end position="296"/>
    </location>
</feature>
<protein>
    <submittedName>
        <fullName evidence="2">Uncharacterized protein</fullName>
    </submittedName>
</protein>
<reference evidence="2 3" key="1">
    <citation type="journal article" date="2007" name="Genome Res.">
        <title>Genome characteristics of facultatively symbiotic Frankia sp. strains reflect host range and host plant biogeography.</title>
        <authorList>
            <person name="Normand P."/>
            <person name="Lapierre P."/>
            <person name="Tisa L.S."/>
            <person name="Gogarten J.P."/>
            <person name="Alloisio N."/>
            <person name="Bagnarol E."/>
            <person name="Bassi C.A."/>
            <person name="Berry A.M."/>
            <person name="Bickhart D.M."/>
            <person name="Choisne N."/>
            <person name="Couloux A."/>
            <person name="Cournoyer B."/>
            <person name="Cruveiller S."/>
            <person name="Daubin V."/>
            <person name="Demange N."/>
            <person name="Francino M.P."/>
            <person name="Goltsman E."/>
            <person name="Huang Y."/>
            <person name="Kopp O.R."/>
            <person name="Labarre L."/>
            <person name="Lapidus A."/>
            <person name="Lavire C."/>
            <person name="Marechal J."/>
            <person name="Martinez M."/>
            <person name="Mastronunzio J.E."/>
            <person name="Mullin B.C."/>
            <person name="Niemann J."/>
            <person name="Pujic P."/>
            <person name="Rawnsley T."/>
            <person name="Rouy Z."/>
            <person name="Schenowitz C."/>
            <person name="Sellstedt A."/>
            <person name="Tavares F."/>
            <person name="Tomkins J.P."/>
            <person name="Vallenet D."/>
            <person name="Valverde C."/>
            <person name="Wall L.G."/>
            <person name="Wang Y."/>
            <person name="Medigue C."/>
            <person name="Benson D.R."/>
        </authorList>
    </citation>
    <scope>NUCLEOTIDE SEQUENCE [LARGE SCALE GENOMIC DNA]</scope>
    <source>
        <strain evidence="3">DSM 45986 / CECT 9034 / ACN14a</strain>
    </source>
</reference>
<dbReference type="RefSeq" id="WP_011604860.1">
    <property type="nucleotide sequence ID" value="NC_008278.1"/>
</dbReference>
<dbReference type="OrthoDB" id="10001319at2"/>
<name>Q0RJE8_FRAAA</name>